<keyword evidence="2" id="KW-1185">Reference proteome</keyword>
<dbReference type="Proteomes" id="UP000789901">
    <property type="component" value="Unassembled WGS sequence"/>
</dbReference>
<sequence>ILKQRIIEELLNQFDELYRSSSQVGNNTSSSREEAVIKKKLAIKSFFYSVWQQHDKNEKLTDFDKYLILPKIEPTEKNNLLT</sequence>
<protein>
    <submittedName>
        <fullName evidence="1">38660_t:CDS:1</fullName>
    </submittedName>
</protein>
<organism evidence="1 2">
    <name type="scientific">Gigaspora margarita</name>
    <dbReference type="NCBI Taxonomy" id="4874"/>
    <lineage>
        <taxon>Eukaryota</taxon>
        <taxon>Fungi</taxon>
        <taxon>Fungi incertae sedis</taxon>
        <taxon>Mucoromycota</taxon>
        <taxon>Glomeromycotina</taxon>
        <taxon>Glomeromycetes</taxon>
        <taxon>Diversisporales</taxon>
        <taxon>Gigasporaceae</taxon>
        <taxon>Gigaspora</taxon>
    </lineage>
</organism>
<name>A0ABN7WZY5_GIGMA</name>
<evidence type="ECO:0000313" key="2">
    <source>
        <dbReference type="Proteomes" id="UP000789901"/>
    </source>
</evidence>
<dbReference type="EMBL" id="CAJVQB010076676">
    <property type="protein sequence ID" value="CAG8844650.1"/>
    <property type="molecule type" value="Genomic_DNA"/>
</dbReference>
<comment type="caution">
    <text evidence="1">The sequence shown here is derived from an EMBL/GenBank/DDBJ whole genome shotgun (WGS) entry which is preliminary data.</text>
</comment>
<evidence type="ECO:0000313" key="1">
    <source>
        <dbReference type="EMBL" id="CAG8844650.1"/>
    </source>
</evidence>
<feature type="non-terminal residue" evidence="1">
    <location>
        <position position="1"/>
    </location>
</feature>
<reference evidence="1 2" key="1">
    <citation type="submission" date="2021-06" db="EMBL/GenBank/DDBJ databases">
        <authorList>
            <person name="Kallberg Y."/>
            <person name="Tangrot J."/>
            <person name="Rosling A."/>
        </authorList>
    </citation>
    <scope>NUCLEOTIDE SEQUENCE [LARGE SCALE GENOMIC DNA]</scope>
    <source>
        <strain evidence="1 2">120-4 pot B 10/14</strain>
    </source>
</reference>
<proteinExistence type="predicted"/>
<accession>A0ABN7WZY5</accession>
<gene>
    <name evidence="1" type="ORF">GMARGA_LOCUS37213</name>
</gene>